<dbReference type="SUPFAM" id="SSF49464">
    <property type="entry name" value="Carboxypeptidase regulatory domain-like"/>
    <property type="match status" value="1"/>
</dbReference>
<evidence type="ECO:0000256" key="3">
    <source>
        <dbReference type="ARBA" id="ARBA00022452"/>
    </source>
</evidence>
<evidence type="ECO:0000313" key="10">
    <source>
        <dbReference type="Proteomes" id="UP000428260"/>
    </source>
</evidence>
<dbReference type="Gene3D" id="2.40.170.20">
    <property type="entry name" value="TonB-dependent receptor, beta-barrel domain"/>
    <property type="match status" value="1"/>
</dbReference>
<sequence length="1112" mass="124839">MKKISHFAHWVKNAFLLQKILLMMRITIFLLLVFTLQTLGIDSYSQSTRLTLSITNSSLKDVLGTIEDNSEFYFLYSSKMIDVNQTVDANFKEQNIFEILAQLLKDKNIDYEVKDRQILLSPSGKNAELSGNYYQQDNTISGTVSDTKGVPLPGVTVVVQGTTNGTVTDANGYYTIKAKTGDILGFSFIGMKSIEIPVNNQSEINAILEADVIGIDEVVAIGYGTQKKEDLTGSIASGDMDAVLAQPNLSVLEGLQGMVPGLNIGQSNQAGENPSLSIRGQSTLSGEQDPLIVLDGVIFRGNLIDVNPSDIKSISVLKDASARAIYGSQASNGVIQIVTTTGKGEASIKYSGRFSIQSPHNQLRAETNGEKFMQKIAYSDIQQSRTAESGYLEANPDWTETTNFKTSHEIRQYELGRTYDWYDGVTTDNPYTTSHNISVSNATEKNNYFSSIGYTKQDGHMLDEHYERINGRINLSSKLTNWLELDIQSFLTLSDYGPQTYSPADRYLEPFATPTEEDGTLVQRPAGNAINPQIEAKADVEDKRFNLGANITGNVYLPIEGLKYQMRFGNNYLTTRKNFFDESGNSFTGLAYKRYDIEYTMSLDNIVSYNQTFNDIHQIDVTLLYGIEKREQEYTRAEGAGFANTVLGFDRLQAADASLQTIESGGWKESSLYNMGRISYKLMNKYLVNATIRRDGFSGFSEANKFGYFPSLALGWVISEEPFLNKSSDWLNWLKLRVSYGATGNRTIGRYDTLAQVSGESGYITSDGSSIYTQWISALESPNLRWEKTTGINLGVDFRLFDSRLNGSLDYYNNNTTDLLYNVNIPGVSRFQVFPDNLGKIHNHGVELQITSVNIRKKDFSWTTDFNFSRNRDIIKELLGFDLDGDGKEDDLISEGLFINESLGTIYDYKINGIWQLDDDIPDGYEFGSYRVVDLNNDSKYDADDKTILGNEQPSYRFSINNIVNYKNWTLRLFINSVQGGNGWYLGEDTMYGFLIFNQENHFNITFPTDIDYWTPENPNAKYQRPGINGSSGIAGTRYTSRSFIRLKDLSISYTLAPRRIEFVKSMRFILSGRNLLTLTKWPGWDPETGEGLTRNGRPVMESYSLGIDVTF</sequence>
<dbReference type="InterPro" id="IPR037066">
    <property type="entry name" value="Plug_dom_sf"/>
</dbReference>
<dbReference type="SMART" id="SM00965">
    <property type="entry name" value="STN"/>
    <property type="match status" value="1"/>
</dbReference>
<gene>
    <name evidence="9" type="ORF">GM418_16495</name>
</gene>
<dbReference type="PROSITE" id="PS52016">
    <property type="entry name" value="TONB_DEPENDENT_REC_3"/>
    <property type="match status" value="1"/>
</dbReference>
<dbReference type="Pfam" id="PF07660">
    <property type="entry name" value="STN"/>
    <property type="match status" value="1"/>
</dbReference>
<proteinExistence type="inferred from homology"/>
<dbReference type="Gene3D" id="2.170.130.10">
    <property type="entry name" value="TonB-dependent receptor, plug domain"/>
    <property type="match status" value="1"/>
</dbReference>
<dbReference type="NCBIfam" id="TIGR04056">
    <property type="entry name" value="OMP_RagA_SusC"/>
    <property type="match status" value="1"/>
</dbReference>
<dbReference type="EMBL" id="CP046401">
    <property type="protein sequence ID" value="QGY45212.1"/>
    <property type="molecule type" value="Genomic_DNA"/>
</dbReference>
<evidence type="ECO:0000256" key="2">
    <source>
        <dbReference type="ARBA" id="ARBA00022448"/>
    </source>
</evidence>
<dbReference type="SUPFAM" id="SSF56935">
    <property type="entry name" value="Porins"/>
    <property type="match status" value="1"/>
</dbReference>
<dbReference type="InterPro" id="IPR036942">
    <property type="entry name" value="Beta-barrel_TonB_sf"/>
</dbReference>
<organism evidence="9 10">
    <name type="scientific">Maribellus comscasis</name>
    <dbReference type="NCBI Taxonomy" id="2681766"/>
    <lineage>
        <taxon>Bacteria</taxon>
        <taxon>Pseudomonadati</taxon>
        <taxon>Bacteroidota</taxon>
        <taxon>Bacteroidia</taxon>
        <taxon>Marinilabiliales</taxon>
        <taxon>Prolixibacteraceae</taxon>
        <taxon>Maribellus</taxon>
    </lineage>
</organism>
<keyword evidence="3 7" id="KW-1134">Transmembrane beta strand</keyword>
<evidence type="ECO:0000256" key="4">
    <source>
        <dbReference type="ARBA" id="ARBA00022692"/>
    </source>
</evidence>
<dbReference type="InterPro" id="IPR011662">
    <property type="entry name" value="Secretin/TonB_short_N"/>
</dbReference>
<evidence type="ECO:0000256" key="1">
    <source>
        <dbReference type="ARBA" id="ARBA00004571"/>
    </source>
</evidence>
<evidence type="ECO:0000313" key="9">
    <source>
        <dbReference type="EMBL" id="QGY45212.1"/>
    </source>
</evidence>
<dbReference type="Pfam" id="PF13715">
    <property type="entry name" value="CarbopepD_reg_2"/>
    <property type="match status" value="1"/>
</dbReference>
<evidence type="ECO:0000256" key="6">
    <source>
        <dbReference type="ARBA" id="ARBA00023237"/>
    </source>
</evidence>
<accession>A0A6I6JYG2</accession>
<evidence type="ECO:0000259" key="8">
    <source>
        <dbReference type="SMART" id="SM00965"/>
    </source>
</evidence>
<dbReference type="InterPro" id="IPR023996">
    <property type="entry name" value="TonB-dep_OMP_SusC/RagA"/>
</dbReference>
<dbReference type="InterPro" id="IPR039426">
    <property type="entry name" value="TonB-dep_rcpt-like"/>
</dbReference>
<keyword evidence="4 7" id="KW-0812">Transmembrane</keyword>
<dbReference type="InterPro" id="IPR008969">
    <property type="entry name" value="CarboxyPept-like_regulatory"/>
</dbReference>
<keyword evidence="5 7" id="KW-0472">Membrane</keyword>
<dbReference type="InterPro" id="IPR012910">
    <property type="entry name" value="Plug_dom"/>
</dbReference>
<dbReference type="Gene3D" id="2.60.40.1120">
    <property type="entry name" value="Carboxypeptidase-like, regulatory domain"/>
    <property type="match status" value="1"/>
</dbReference>
<comment type="subcellular location">
    <subcellularLocation>
        <location evidence="1 7">Cell outer membrane</location>
        <topology evidence="1 7">Multi-pass membrane protein</topology>
    </subcellularLocation>
</comment>
<keyword evidence="10" id="KW-1185">Reference proteome</keyword>
<evidence type="ECO:0000256" key="5">
    <source>
        <dbReference type="ARBA" id="ARBA00023136"/>
    </source>
</evidence>
<dbReference type="AlphaFoldDB" id="A0A6I6JYG2"/>
<keyword evidence="2 7" id="KW-0813">Transport</keyword>
<dbReference type="InterPro" id="IPR023997">
    <property type="entry name" value="TonB-dep_OMP_SusC/RagA_CS"/>
</dbReference>
<comment type="similarity">
    <text evidence="7">Belongs to the TonB-dependent receptor family.</text>
</comment>
<keyword evidence="6 7" id="KW-0998">Cell outer membrane</keyword>
<dbReference type="NCBIfam" id="TIGR04057">
    <property type="entry name" value="SusC_RagA_signa"/>
    <property type="match status" value="1"/>
</dbReference>
<dbReference type="RefSeq" id="WP_158868272.1">
    <property type="nucleotide sequence ID" value="NZ_CP046401.1"/>
</dbReference>
<feature type="domain" description="Secretin/TonB short N-terminal" evidence="8">
    <location>
        <begin position="72"/>
        <end position="123"/>
    </location>
</feature>
<protein>
    <submittedName>
        <fullName evidence="9">SusC/RagA family TonB-linked outer membrane protein</fullName>
    </submittedName>
</protein>
<dbReference type="GO" id="GO:0009279">
    <property type="term" value="C:cell outer membrane"/>
    <property type="evidence" value="ECO:0007669"/>
    <property type="project" value="UniProtKB-SubCell"/>
</dbReference>
<name>A0A6I6JYG2_9BACT</name>
<dbReference type="KEGG" id="mcos:GM418_16495"/>
<reference evidence="9 10" key="1">
    <citation type="submission" date="2019-11" db="EMBL/GenBank/DDBJ databases">
        <authorList>
            <person name="Zheng R.K."/>
            <person name="Sun C.M."/>
        </authorList>
    </citation>
    <scope>NUCLEOTIDE SEQUENCE [LARGE SCALE GENOMIC DNA]</scope>
    <source>
        <strain evidence="9 10">WC007</strain>
    </source>
</reference>
<evidence type="ECO:0000256" key="7">
    <source>
        <dbReference type="PROSITE-ProRule" id="PRU01360"/>
    </source>
</evidence>
<dbReference type="Pfam" id="PF07715">
    <property type="entry name" value="Plug"/>
    <property type="match status" value="1"/>
</dbReference>
<dbReference type="Proteomes" id="UP000428260">
    <property type="component" value="Chromosome"/>
</dbReference>